<sequence length="994" mass="110627">MLYYESPNSTIRLYEYPMISNAPPPVPARLNKAPAIPERKNVPKFSLTSPFSDSSPFSPSPLENGVSSPKSAAQPAPKLPVKLPPPPQPAHSKRAAAAAAAAASSAAACHAPTSAAAGADPCGSSQRADDCSRSTAGVPNGTYPEIKALTPLQNAALYNTLQQRSTEEGYFRFPKVGSNESFPKASTEEADAFTYGRRKSGKKIPPPIPTCAAQTLDETLGGSTSNFCCDGLGKAPERQDSTLSCSDGGMSQTSSPSYLVRSLESPLLPKVKNHSTNRHSKRRFITEKLFSEINEFAYPKDNKTLSPPDLTKSQSTPGGLQTVVDYQQGANMQYQHKVIRDDKNTNCITRSQLKFQFVQIVINVIVLLAVAVILAGYFRAFPPVTVKYINHTITRFQNVSQWPSSIYYPQHASVDGYYCQRLTVRFCTANGVSYNYTILPSAFIVDQSDAHEELEVYNAITNVRCYQLAALYLCSLYLPKCDSNSKPVKPCKNLCMETSRRCGIFFKVFGLHFPQDEDCDSLPDSTNSDECIGHHEMELHDKQEQLVVCHDGFKCDETRCIPVDWKCDGHIDCEDETDESNCTQCPGQIHCGNEQCIATKHICDGYPNCLWGQDERNCVRLSNKMGDVGSGTVEVFVAEDKSFKPACISSWNDKYSPQLMCELLGYKQWNHTEFDYKAKHITLKTIPYNATKTKEEKKLELFRELKKCQNENNDYPSVRAICSTYACGTRKKPIKLPSKRIVGGEPSFPGDWPFLAALLGGPKEIFYCAGVLISDQWVLSAAHCVGNFNLSHPPVDWTIQLGMTRRSSHSYYEQKLKVQRVISHPEYNRGIPHDNDIALFQLKERVRFHDHLLPVCMPNSTTILKPGRNCSVIGWGKRADDDTSDYEPTVHVVHVPILNSTLCNKWLHYRDLRVSEGMICAGYEEGGKDACQGDSGGPLLCRYEDEPEKWFVGGIVSWGIKCAHPHLPGIYANVPHFISWIEEQITQFAEKRSL</sequence>
<dbReference type="GO" id="GO:0005886">
    <property type="term" value="C:plasma membrane"/>
    <property type="evidence" value="ECO:0007669"/>
    <property type="project" value="UniProtKB-SubCell"/>
</dbReference>
<dbReference type="GO" id="GO:0006508">
    <property type="term" value="P:proteolysis"/>
    <property type="evidence" value="ECO:0007669"/>
    <property type="project" value="UniProtKB-KW"/>
</dbReference>
<dbReference type="PROSITE" id="PS00134">
    <property type="entry name" value="TRYPSIN_HIS"/>
    <property type="match status" value="1"/>
</dbReference>
<dbReference type="CDD" id="cd00190">
    <property type="entry name" value="Tryp_SPc"/>
    <property type="match status" value="1"/>
</dbReference>
<dbReference type="PROSITE" id="PS50287">
    <property type="entry name" value="SRCR_2"/>
    <property type="match status" value="1"/>
</dbReference>
<evidence type="ECO:0000256" key="5">
    <source>
        <dbReference type="ARBA" id="ARBA00023157"/>
    </source>
</evidence>
<dbReference type="InterPro" id="IPR043504">
    <property type="entry name" value="Peptidase_S1_PA_chymotrypsin"/>
</dbReference>
<evidence type="ECO:0000313" key="16">
    <source>
        <dbReference type="Proteomes" id="UP001367676"/>
    </source>
</evidence>
<dbReference type="SUPFAM" id="SSF57424">
    <property type="entry name" value="LDL receptor-like module"/>
    <property type="match status" value="2"/>
</dbReference>
<feature type="compositionally biased region" description="Low complexity" evidence="10">
    <location>
        <begin position="45"/>
        <end position="61"/>
    </location>
</feature>
<feature type="domain" description="FZ" evidence="12">
    <location>
        <begin position="414"/>
        <end position="534"/>
    </location>
</feature>
<dbReference type="SMART" id="SM00020">
    <property type="entry name" value="Tryp_SPc"/>
    <property type="match status" value="1"/>
</dbReference>
<dbReference type="InterPro" id="IPR001314">
    <property type="entry name" value="Peptidase_S1A"/>
</dbReference>
<dbReference type="InterPro" id="IPR002172">
    <property type="entry name" value="LDrepeatLR_classA_rpt"/>
</dbReference>
<dbReference type="InterPro" id="IPR018114">
    <property type="entry name" value="TRYPSIN_HIS"/>
</dbReference>
<evidence type="ECO:0000256" key="6">
    <source>
        <dbReference type="PROSITE-ProRule" id="PRU00090"/>
    </source>
</evidence>
<evidence type="ECO:0000259" key="13">
    <source>
        <dbReference type="PROSITE" id="PS50240"/>
    </source>
</evidence>
<evidence type="ECO:0000256" key="11">
    <source>
        <dbReference type="SAM" id="Phobius"/>
    </source>
</evidence>
<dbReference type="PROSITE" id="PS00135">
    <property type="entry name" value="TRYPSIN_SER"/>
    <property type="match status" value="1"/>
</dbReference>
<dbReference type="InterPro" id="IPR020067">
    <property type="entry name" value="Frizzled_dom"/>
</dbReference>
<dbReference type="GO" id="GO:0004252">
    <property type="term" value="F:serine-type endopeptidase activity"/>
    <property type="evidence" value="ECO:0007669"/>
    <property type="project" value="InterPro"/>
</dbReference>
<keyword evidence="2 9" id="KW-0645">Protease</keyword>
<evidence type="ECO:0000256" key="3">
    <source>
        <dbReference type="ARBA" id="ARBA00022801"/>
    </source>
</evidence>
<comment type="caution">
    <text evidence="15">The sequence shown here is derived from an EMBL/GenBank/DDBJ whole genome shotgun (WGS) entry which is preliminary data.</text>
</comment>
<dbReference type="InterPro" id="IPR009003">
    <property type="entry name" value="Peptidase_S1_PA"/>
</dbReference>
<dbReference type="Proteomes" id="UP001367676">
    <property type="component" value="Unassembled WGS sequence"/>
</dbReference>
<gene>
    <name evidence="15" type="ORF">V9T40_006610</name>
</gene>
<keyword evidence="3 9" id="KW-0378">Hydrolase</keyword>
<evidence type="ECO:0000313" key="15">
    <source>
        <dbReference type="EMBL" id="KAK7602636.1"/>
    </source>
</evidence>
<feature type="disulfide bond" evidence="7">
    <location>
        <begin position="567"/>
        <end position="582"/>
    </location>
</feature>
<proteinExistence type="predicted"/>
<comment type="caution">
    <text evidence="8">Lacks conserved residue(s) required for the propagation of feature annotation.</text>
</comment>
<organism evidence="15 16">
    <name type="scientific">Parthenolecanium corni</name>
    <dbReference type="NCBI Taxonomy" id="536013"/>
    <lineage>
        <taxon>Eukaryota</taxon>
        <taxon>Metazoa</taxon>
        <taxon>Ecdysozoa</taxon>
        <taxon>Arthropoda</taxon>
        <taxon>Hexapoda</taxon>
        <taxon>Insecta</taxon>
        <taxon>Pterygota</taxon>
        <taxon>Neoptera</taxon>
        <taxon>Paraneoptera</taxon>
        <taxon>Hemiptera</taxon>
        <taxon>Sternorrhyncha</taxon>
        <taxon>Coccoidea</taxon>
        <taxon>Coccidae</taxon>
        <taxon>Parthenolecanium</taxon>
    </lineage>
</organism>
<dbReference type="InterPro" id="IPR036055">
    <property type="entry name" value="LDL_receptor-like_sf"/>
</dbReference>
<feature type="disulfide bond" evidence="7">
    <location>
        <begin position="591"/>
        <end position="609"/>
    </location>
</feature>
<keyword evidence="11" id="KW-0472">Membrane</keyword>
<feature type="region of interest" description="Disordered" evidence="10">
    <location>
        <begin position="114"/>
        <end position="139"/>
    </location>
</feature>
<dbReference type="InterPro" id="IPR036790">
    <property type="entry name" value="Frizzled_dom_sf"/>
</dbReference>
<dbReference type="Gene3D" id="4.10.400.10">
    <property type="entry name" value="Low-density Lipoprotein Receptor"/>
    <property type="match status" value="2"/>
</dbReference>
<dbReference type="InterPro" id="IPR033116">
    <property type="entry name" value="TRYPSIN_SER"/>
</dbReference>
<keyword evidence="4 9" id="KW-0720">Serine protease</keyword>
<evidence type="ECO:0000256" key="2">
    <source>
        <dbReference type="ARBA" id="ARBA00022670"/>
    </source>
</evidence>
<evidence type="ECO:0000256" key="1">
    <source>
        <dbReference type="ARBA" id="ARBA00004162"/>
    </source>
</evidence>
<evidence type="ECO:0000259" key="14">
    <source>
        <dbReference type="PROSITE" id="PS50287"/>
    </source>
</evidence>
<feature type="transmembrane region" description="Helical" evidence="11">
    <location>
        <begin position="360"/>
        <end position="378"/>
    </location>
</feature>
<evidence type="ECO:0008006" key="17">
    <source>
        <dbReference type="Google" id="ProtNLM"/>
    </source>
</evidence>
<feature type="disulfide bond" evidence="6">
    <location>
        <begin position="495"/>
        <end position="519"/>
    </location>
</feature>
<dbReference type="EMBL" id="JBBCAQ010000007">
    <property type="protein sequence ID" value="KAK7602636.1"/>
    <property type="molecule type" value="Genomic_DNA"/>
</dbReference>
<dbReference type="Pfam" id="PF00089">
    <property type="entry name" value="Trypsin"/>
    <property type="match status" value="1"/>
</dbReference>
<dbReference type="CDD" id="cd00112">
    <property type="entry name" value="LDLa"/>
    <property type="match status" value="2"/>
</dbReference>
<dbReference type="AlphaFoldDB" id="A0AAN9TR15"/>
<feature type="disulfide bond" evidence="7">
    <location>
        <begin position="555"/>
        <end position="573"/>
    </location>
</feature>
<evidence type="ECO:0000256" key="4">
    <source>
        <dbReference type="ARBA" id="ARBA00022825"/>
    </source>
</evidence>
<evidence type="ECO:0000259" key="12">
    <source>
        <dbReference type="PROSITE" id="PS50038"/>
    </source>
</evidence>
<dbReference type="SUPFAM" id="SSF63501">
    <property type="entry name" value="Frizzled cysteine-rich domain"/>
    <property type="match status" value="1"/>
</dbReference>
<evidence type="ECO:0000256" key="8">
    <source>
        <dbReference type="PROSITE-ProRule" id="PRU00196"/>
    </source>
</evidence>
<evidence type="ECO:0000256" key="10">
    <source>
        <dbReference type="SAM" id="MobiDB-lite"/>
    </source>
</evidence>
<dbReference type="PANTHER" id="PTHR24252">
    <property type="entry name" value="ACROSIN-RELATED"/>
    <property type="match status" value="1"/>
</dbReference>
<dbReference type="PRINTS" id="PR00722">
    <property type="entry name" value="CHYMOTRYPSIN"/>
</dbReference>
<keyword evidence="5 7" id="KW-1015">Disulfide bond</keyword>
<dbReference type="InterPro" id="IPR001254">
    <property type="entry name" value="Trypsin_dom"/>
</dbReference>
<name>A0AAN9TR15_9HEMI</name>
<dbReference type="Pfam" id="PF01392">
    <property type="entry name" value="Fz"/>
    <property type="match status" value="1"/>
</dbReference>
<accession>A0AAN9TR15</accession>
<dbReference type="Gene3D" id="2.40.10.10">
    <property type="entry name" value="Trypsin-like serine proteases"/>
    <property type="match status" value="1"/>
</dbReference>
<dbReference type="SMART" id="SM00192">
    <property type="entry name" value="LDLa"/>
    <property type="match status" value="2"/>
</dbReference>
<keyword evidence="11" id="KW-0812">Transmembrane</keyword>
<dbReference type="Gene3D" id="1.10.2000.10">
    <property type="entry name" value="Frizzled cysteine-rich domain"/>
    <property type="match status" value="1"/>
</dbReference>
<feature type="domain" description="Peptidase S1" evidence="13">
    <location>
        <begin position="741"/>
        <end position="986"/>
    </location>
</feature>
<reference evidence="15 16" key="1">
    <citation type="submission" date="2024-03" db="EMBL/GenBank/DDBJ databases">
        <title>Adaptation during the transition from Ophiocordyceps entomopathogen to insect associate is accompanied by gene loss and intensified selection.</title>
        <authorList>
            <person name="Ward C.M."/>
            <person name="Onetto C.A."/>
            <person name="Borneman A.R."/>
        </authorList>
    </citation>
    <scope>NUCLEOTIDE SEQUENCE [LARGE SCALE GENOMIC DNA]</scope>
    <source>
        <strain evidence="15">AWRI1</strain>
        <tissue evidence="15">Single Adult Female</tissue>
    </source>
</reference>
<feature type="domain" description="SRCR" evidence="14">
    <location>
        <begin position="619"/>
        <end position="665"/>
    </location>
</feature>
<feature type="region of interest" description="Disordered" evidence="10">
    <location>
        <begin position="25"/>
        <end position="97"/>
    </location>
</feature>
<keyword evidence="16" id="KW-1185">Reference proteome</keyword>
<dbReference type="CDD" id="cd07066">
    <property type="entry name" value="CRD_FZ"/>
    <property type="match status" value="1"/>
</dbReference>
<dbReference type="SMART" id="SM00063">
    <property type="entry name" value="FRI"/>
    <property type="match status" value="1"/>
</dbReference>
<protein>
    <recommendedName>
        <fullName evidence="17">Atrial natriuretic peptide-converting enzyme</fullName>
    </recommendedName>
</protein>
<dbReference type="InterPro" id="IPR001190">
    <property type="entry name" value="SRCR"/>
</dbReference>
<dbReference type="PROSITE" id="PS50240">
    <property type="entry name" value="TRYPSIN_DOM"/>
    <property type="match status" value="1"/>
</dbReference>
<feature type="disulfide bond" evidence="7">
    <location>
        <begin position="603"/>
        <end position="618"/>
    </location>
</feature>
<feature type="compositionally biased region" description="Low complexity" evidence="10">
    <location>
        <begin position="72"/>
        <end position="81"/>
    </location>
</feature>
<comment type="subcellular location">
    <subcellularLocation>
        <location evidence="1">Cell membrane</location>
        <topology evidence="1">Single-pass membrane protein</topology>
    </subcellularLocation>
</comment>
<dbReference type="Pfam" id="PF00057">
    <property type="entry name" value="Ldl_recept_a"/>
    <property type="match status" value="1"/>
</dbReference>
<dbReference type="PROSITE" id="PS50038">
    <property type="entry name" value="FZ"/>
    <property type="match status" value="1"/>
</dbReference>
<keyword evidence="11" id="KW-1133">Transmembrane helix</keyword>
<evidence type="ECO:0000256" key="7">
    <source>
        <dbReference type="PROSITE-ProRule" id="PRU00124"/>
    </source>
</evidence>
<dbReference type="PANTHER" id="PTHR24252:SF7">
    <property type="entry name" value="HYALIN"/>
    <property type="match status" value="1"/>
</dbReference>
<dbReference type="FunFam" id="2.40.10.10:FF:000003">
    <property type="entry name" value="Transmembrane serine protease 3"/>
    <property type="match status" value="1"/>
</dbReference>
<dbReference type="PROSITE" id="PS50068">
    <property type="entry name" value="LDLRA_2"/>
    <property type="match status" value="2"/>
</dbReference>
<dbReference type="SUPFAM" id="SSF50494">
    <property type="entry name" value="Trypsin-like serine proteases"/>
    <property type="match status" value="1"/>
</dbReference>
<evidence type="ECO:0000256" key="9">
    <source>
        <dbReference type="RuleBase" id="RU363034"/>
    </source>
</evidence>